<keyword evidence="2" id="KW-0489">Methyltransferase</keyword>
<dbReference type="PANTHER" id="PTHR38451:SF1">
    <property type="entry name" value="TRNA (ADENINE(22)-N(1))-METHYLTRANSFERASE"/>
    <property type="match status" value="1"/>
</dbReference>
<comment type="caution">
    <text evidence="2">The sequence shown here is derived from an EMBL/GenBank/DDBJ whole genome shotgun (WGS) entry which is preliminary data.</text>
</comment>
<dbReference type="Proteomes" id="UP000460318">
    <property type="component" value="Unassembled WGS sequence"/>
</dbReference>
<evidence type="ECO:0000313" key="2">
    <source>
        <dbReference type="EMBL" id="MWV45269.1"/>
    </source>
</evidence>
<reference evidence="2 3" key="1">
    <citation type="submission" date="2019-12" db="EMBL/GenBank/DDBJ databases">
        <title>Paenibacillus sp. nov., an endophytic bacterium isolated from the stem of Dendrobium.</title>
        <authorList>
            <person name="Zhao R."/>
        </authorList>
    </citation>
    <scope>NUCLEOTIDE SEQUENCE [LARGE SCALE GENOMIC DNA]</scope>
    <source>
        <strain evidence="2 3">HJL G12</strain>
    </source>
</reference>
<dbReference type="GO" id="GO:0032259">
    <property type="term" value="P:methylation"/>
    <property type="evidence" value="ECO:0007669"/>
    <property type="project" value="UniProtKB-KW"/>
</dbReference>
<dbReference type="PANTHER" id="PTHR38451">
    <property type="entry name" value="TRNA (ADENINE(22)-N(1))-METHYLTRANSFERASE"/>
    <property type="match status" value="1"/>
</dbReference>
<name>A0A7X3IJT2_9BACL</name>
<dbReference type="RefSeq" id="WP_160498837.1">
    <property type="nucleotide sequence ID" value="NZ_WUBI01000002.1"/>
</dbReference>
<dbReference type="Pfam" id="PF04816">
    <property type="entry name" value="TrmK"/>
    <property type="match status" value="1"/>
</dbReference>
<dbReference type="GO" id="GO:0160105">
    <property type="term" value="F:tRNA (adenine(22)-N1)-methyltransferase activity"/>
    <property type="evidence" value="ECO:0007669"/>
    <property type="project" value="InterPro"/>
</dbReference>
<dbReference type="InterPro" id="IPR029063">
    <property type="entry name" value="SAM-dependent_MTases_sf"/>
</dbReference>
<evidence type="ECO:0000313" key="3">
    <source>
        <dbReference type="Proteomes" id="UP000460318"/>
    </source>
</evidence>
<keyword evidence="3" id="KW-1185">Reference proteome</keyword>
<protein>
    <submittedName>
        <fullName evidence="2">tRNA (Adenine-N(1))-methyltransferase</fullName>
    </submittedName>
</protein>
<sequence>MKLSRRLEMIMELIPNGSRLADIGSDHAMLPVAAVQTGRAAQAVAGEVNPGPFQAAVKQVAEAGLQGQIAVRRGDGLAVIEAGEVDVITVAGMGGSLIASILDNGQDKLGEVKLLILQPNVGEDILRRWLLEHHWLLTSEKILEEDGKIYEILTAIPEKEDERISSRLLYESQQWPSSSGEGTFTVTTELLLRMGPWLLKGPTSTLTDKWNGELDKLQGILNSLSASKLESAEMKSRQLREEMDQIKEVLACLQKDRR</sequence>
<keyword evidence="2" id="KW-0808">Transferase</keyword>
<organism evidence="2 3">
    <name type="scientific">Paenibacillus dendrobii</name>
    <dbReference type="NCBI Taxonomy" id="2691084"/>
    <lineage>
        <taxon>Bacteria</taxon>
        <taxon>Bacillati</taxon>
        <taxon>Bacillota</taxon>
        <taxon>Bacilli</taxon>
        <taxon>Bacillales</taxon>
        <taxon>Paenibacillaceae</taxon>
        <taxon>Paenibacillus</taxon>
    </lineage>
</organism>
<feature type="coiled-coil region" evidence="1">
    <location>
        <begin position="229"/>
        <end position="256"/>
    </location>
</feature>
<dbReference type="SUPFAM" id="SSF53335">
    <property type="entry name" value="S-adenosyl-L-methionine-dependent methyltransferases"/>
    <property type="match status" value="1"/>
</dbReference>
<dbReference type="EMBL" id="WUBI01000002">
    <property type="protein sequence ID" value="MWV45269.1"/>
    <property type="molecule type" value="Genomic_DNA"/>
</dbReference>
<dbReference type="AlphaFoldDB" id="A0A7X3IJT2"/>
<dbReference type="Gene3D" id="1.10.287.1890">
    <property type="match status" value="1"/>
</dbReference>
<evidence type="ECO:0000256" key="1">
    <source>
        <dbReference type="SAM" id="Coils"/>
    </source>
</evidence>
<gene>
    <name evidence="2" type="ORF">GRF59_16740</name>
</gene>
<keyword evidence="1" id="KW-0175">Coiled coil</keyword>
<proteinExistence type="predicted"/>
<dbReference type="PIRSF" id="PIRSF018637">
    <property type="entry name" value="TrmK"/>
    <property type="match status" value="1"/>
</dbReference>
<accession>A0A7X3IJT2</accession>
<dbReference type="Gene3D" id="3.40.50.150">
    <property type="entry name" value="Vaccinia Virus protein VP39"/>
    <property type="match status" value="1"/>
</dbReference>
<dbReference type="InterPro" id="IPR006901">
    <property type="entry name" value="TrmK"/>
</dbReference>